<reference evidence="2" key="2">
    <citation type="submission" date="2018-07" db="EMBL/GenBank/DDBJ databases">
        <authorList>
            <consortium name="NCBI Pathogen Detection Project"/>
        </authorList>
    </citation>
    <scope>NUCLEOTIDE SEQUENCE</scope>
    <source>
        <strain evidence="2">10-7935</strain>
    </source>
</reference>
<dbReference type="AlphaFoldDB" id="A0A733UUV6"/>
<sequence>MKRFIFLPLMTYFLLMNAMAANGENNPSNLLGAPVNTAISGGSVLPEG</sequence>
<protein>
    <submittedName>
        <fullName evidence="2">Transporter</fullName>
    </submittedName>
</protein>
<feature type="non-terminal residue" evidence="2">
    <location>
        <position position="48"/>
    </location>
</feature>
<accession>A0A733UUV6</accession>
<evidence type="ECO:0000256" key="1">
    <source>
        <dbReference type="SAM" id="SignalP"/>
    </source>
</evidence>
<evidence type="ECO:0000313" key="2">
    <source>
        <dbReference type="EMBL" id="HAE6027938.1"/>
    </source>
</evidence>
<feature type="signal peptide" evidence="1">
    <location>
        <begin position="1"/>
        <end position="20"/>
    </location>
</feature>
<organism evidence="2">
    <name type="scientific">Salmonella hadar</name>
    <dbReference type="NCBI Taxonomy" id="149385"/>
    <lineage>
        <taxon>Bacteria</taxon>
        <taxon>Pseudomonadati</taxon>
        <taxon>Pseudomonadota</taxon>
        <taxon>Gammaproteobacteria</taxon>
        <taxon>Enterobacterales</taxon>
        <taxon>Enterobacteriaceae</taxon>
        <taxon>Salmonella</taxon>
    </lineage>
</organism>
<keyword evidence="1" id="KW-0732">Signal</keyword>
<name>A0A733UUV6_SALHA</name>
<reference evidence="2" key="1">
    <citation type="journal article" date="2018" name="Genome Biol.">
        <title>SKESA: strategic k-mer extension for scrupulous assemblies.</title>
        <authorList>
            <person name="Souvorov A."/>
            <person name="Agarwala R."/>
            <person name="Lipman D.J."/>
        </authorList>
    </citation>
    <scope>NUCLEOTIDE SEQUENCE</scope>
    <source>
        <strain evidence="2">10-7935</strain>
    </source>
</reference>
<proteinExistence type="predicted"/>
<feature type="chain" id="PRO_5027751653" evidence="1">
    <location>
        <begin position="21"/>
        <end position="48"/>
    </location>
</feature>
<comment type="caution">
    <text evidence="2">The sequence shown here is derived from an EMBL/GenBank/DDBJ whole genome shotgun (WGS) entry which is preliminary data.</text>
</comment>
<dbReference type="EMBL" id="DAASLP010000023">
    <property type="protein sequence ID" value="HAE6027938.1"/>
    <property type="molecule type" value="Genomic_DNA"/>
</dbReference>
<gene>
    <name evidence="2" type="ORF">G4I64_002509</name>
</gene>